<evidence type="ECO:0000256" key="5">
    <source>
        <dbReference type="ARBA" id="ARBA00023136"/>
    </source>
</evidence>
<dbReference type="EMBL" id="QFBC01000001">
    <property type="protein sequence ID" value="PWE57858.1"/>
    <property type="molecule type" value="Genomic_DNA"/>
</dbReference>
<comment type="caution">
    <text evidence="7">The sequence shown here is derived from an EMBL/GenBank/DDBJ whole genome shotgun (WGS) entry which is preliminary data.</text>
</comment>
<evidence type="ECO:0000256" key="2">
    <source>
        <dbReference type="ARBA" id="ARBA00022475"/>
    </source>
</evidence>
<sequence length="800" mass="83675">MRSVFMHDETMVRRLALALMVAATGLTGSTALAGEFRLLPAARQETPTTDKAEDAGASLLPTALAPAQFPAAQASSLIPFEQAVERMQLTGEDDTVVLSFHLGAAQLAAGGKLQIAYQNAVSILPDTGILDVSVNGQSAGSVTIRSPNGFRTETLAVPAEALKAGRNEVRLRARQHHRVDCSLNATYELWTKIDPAGSGFLPARPAGYTALEDLLSVGKTAAGKTEIRLVADGAASVGIANEGIAAVQALALFLDREDLVVTVGKDAATGPGIDLFVGSGSEPGQTAEGKRLLSGSAAGLSVQPGRVPGRPVVVLSGATAGERTASLLAAARGPMRAGLEGGLFAGIWGLIAAEPSTSYTLRDAGYVTAPFVGRLSRTRFELQMPADFYPAEYATIDFHLRGATAPGLALGAQLLVRVNDKVVTSLPFRNVNGEQFDGKRIELPLRAFRPGVNRIEVLAEVPVAADAACGPQIANEATPRFILLETSSLDIPALARIGHFPDLGALAGAAYPFGDGKPFDVFIDSVDPRVLSAALTTVARLGVSAARPLSAKILLSQPVEAEGRNALVISAAGPGMAAIPEKADTANEPADLMSGFAAKTPADTDPVTTASLDTAVVDTKGDDSQALLDAFRNSTVAPQSDGSFATQAETWTTSMFSRFRRWLRYEDPAGKGEANETGALVTLSQVVSPSGLGNWTVIRSDSLDHLALGMQTLAASSAWQRLEGGSAWVRSEDGVLVSRAATTRIITEITDSSFGNFRRLAASWFSDNFQIYIALVIVLMSGFGAWLGFAVSKKGVRTDP</sequence>
<reference evidence="7 8" key="1">
    <citation type="submission" date="2018-05" db="EMBL/GenBank/DDBJ databases">
        <title>The draft genome of strain NS-104.</title>
        <authorList>
            <person name="Hang P."/>
            <person name="Jiang J."/>
        </authorList>
    </citation>
    <scope>NUCLEOTIDE SEQUENCE [LARGE SCALE GENOMIC DNA]</scope>
    <source>
        <strain evidence="7 8">NS-104</strain>
    </source>
</reference>
<proteinExistence type="inferred from homology"/>
<accession>A0A2U2DX07</accession>
<dbReference type="AlphaFoldDB" id="A0A2U2DX07"/>
<keyword evidence="6" id="KW-0997">Cell inner membrane</keyword>
<feature type="transmembrane region" description="Helical" evidence="6">
    <location>
        <begin position="769"/>
        <end position="791"/>
    </location>
</feature>
<dbReference type="GO" id="GO:0006011">
    <property type="term" value="P:UDP-alpha-D-glucose metabolic process"/>
    <property type="evidence" value="ECO:0007669"/>
    <property type="project" value="InterPro"/>
</dbReference>
<dbReference type="PANTHER" id="PTHR39083:SF1">
    <property type="entry name" value="CYCLIC DI-GMP-BINDING PROTEIN"/>
    <property type="match status" value="1"/>
</dbReference>
<dbReference type="UniPathway" id="UPA00694"/>
<evidence type="ECO:0000313" key="7">
    <source>
        <dbReference type="EMBL" id="PWE57858.1"/>
    </source>
</evidence>
<comment type="function">
    <text evidence="6">Binds the cellulose synthase activator, bis-(3'-5') cyclic diguanylic acid (c-di-GMP).</text>
</comment>
<comment type="similarity">
    <text evidence="6">Belongs to the AcsB/BcsB family.</text>
</comment>
<dbReference type="Proteomes" id="UP000245252">
    <property type="component" value="Unassembled WGS sequence"/>
</dbReference>
<evidence type="ECO:0000256" key="1">
    <source>
        <dbReference type="ARBA" id="ARBA00004162"/>
    </source>
</evidence>
<keyword evidence="4 6" id="KW-1133">Transmembrane helix</keyword>
<dbReference type="PANTHER" id="PTHR39083">
    <property type="entry name" value="CYCLIC DI-GMP-BINDING PROTEIN"/>
    <property type="match status" value="1"/>
</dbReference>
<keyword evidence="6" id="KW-0135">Cellulose biosynthesis</keyword>
<evidence type="ECO:0000256" key="3">
    <source>
        <dbReference type="ARBA" id="ARBA00022692"/>
    </source>
</evidence>
<keyword evidence="5 6" id="KW-0472">Membrane</keyword>
<gene>
    <name evidence="7" type="ORF">DEM27_01290</name>
</gene>
<dbReference type="GO" id="GO:0005886">
    <property type="term" value="C:plasma membrane"/>
    <property type="evidence" value="ECO:0007669"/>
    <property type="project" value="UniProtKB-SubCell"/>
</dbReference>
<dbReference type="OrthoDB" id="7615145at2"/>
<keyword evidence="3 6" id="KW-0812">Transmembrane</keyword>
<dbReference type="Gene3D" id="2.60.120.260">
    <property type="entry name" value="Galactose-binding domain-like"/>
    <property type="match status" value="2"/>
</dbReference>
<evidence type="ECO:0000313" key="8">
    <source>
        <dbReference type="Proteomes" id="UP000245252"/>
    </source>
</evidence>
<dbReference type="Pfam" id="PF03170">
    <property type="entry name" value="BcsB"/>
    <property type="match status" value="2"/>
</dbReference>
<evidence type="ECO:0000256" key="4">
    <source>
        <dbReference type="ARBA" id="ARBA00022989"/>
    </source>
</evidence>
<evidence type="ECO:0000256" key="6">
    <source>
        <dbReference type="RuleBase" id="RU365021"/>
    </source>
</evidence>
<keyword evidence="8" id="KW-1185">Reference proteome</keyword>
<organism evidence="7 8">
    <name type="scientific">Metarhizobium album</name>
    <dbReference type="NCBI Taxonomy" id="2182425"/>
    <lineage>
        <taxon>Bacteria</taxon>
        <taxon>Pseudomonadati</taxon>
        <taxon>Pseudomonadota</taxon>
        <taxon>Alphaproteobacteria</taxon>
        <taxon>Hyphomicrobiales</taxon>
        <taxon>Rhizobiaceae</taxon>
        <taxon>Metarhizobium</taxon>
    </lineage>
</organism>
<comment type="pathway">
    <text evidence="6">Glycan metabolism; bacterial cellulose biosynthesis.</text>
</comment>
<dbReference type="InterPro" id="IPR018513">
    <property type="entry name" value="Cell_synthase_bac"/>
</dbReference>
<comment type="subcellular location">
    <subcellularLocation>
        <location evidence="6">Cell inner membrane</location>
    </subcellularLocation>
    <subcellularLocation>
        <location evidence="1">Cell membrane</location>
        <topology evidence="1">Single-pass membrane protein</topology>
    </subcellularLocation>
</comment>
<keyword evidence="6" id="KW-0973">c-di-GMP</keyword>
<keyword evidence="2 6" id="KW-1003">Cell membrane</keyword>
<protein>
    <recommendedName>
        <fullName evidence="6">Cyclic di-GMP-binding protein</fullName>
    </recommendedName>
    <alternativeName>
        <fullName evidence="6">Cellulose synthase regulatory subunit</fullName>
    </alternativeName>
</protein>
<comment type="subunit">
    <text evidence="6">Tightly associated with the cellulose synthase catalytic subunit.</text>
</comment>
<name>A0A2U2DX07_9HYPH</name>
<dbReference type="GO" id="GO:0030244">
    <property type="term" value="P:cellulose biosynthetic process"/>
    <property type="evidence" value="ECO:0007669"/>
    <property type="project" value="UniProtKB-KW"/>
</dbReference>